<protein>
    <submittedName>
        <fullName evidence="1">Uncharacterized protein</fullName>
    </submittedName>
</protein>
<gene>
    <name evidence="1" type="ORF">B0H63DRAFT_190801</name>
</gene>
<dbReference type="InterPro" id="IPR011990">
    <property type="entry name" value="TPR-like_helical_dom_sf"/>
</dbReference>
<evidence type="ECO:0000313" key="1">
    <source>
        <dbReference type="EMBL" id="KAK3386024.1"/>
    </source>
</evidence>
<dbReference type="SUPFAM" id="SSF48452">
    <property type="entry name" value="TPR-like"/>
    <property type="match status" value="1"/>
</dbReference>
<dbReference type="EMBL" id="JAULSW010000004">
    <property type="protein sequence ID" value="KAK3386024.1"/>
    <property type="molecule type" value="Genomic_DNA"/>
</dbReference>
<organism evidence="1 2">
    <name type="scientific">Podospora didyma</name>
    <dbReference type="NCBI Taxonomy" id="330526"/>
    <lineage>
        <taxon>Eukaryota</taxon>
        <taxon>Fungi</taxon>
        <taxon>Dikarya</taxon>
        <taxon>Ascomycota</taxon>
        <taxon>Pezizomycotina</taxon>
        <taxon>Sordariomycetes</taxon>
        <taxon>Sordariomycetidae</taxon>
        <taxon>Sordariales</taxon>
        <taxon>Podosporaceae</taxon>
        <taxon>Podospora</taxon>
    </lineage>
</organism>
<dbReference type="Proteomes" id="UP001285441">
    <property type="component" value="Unassembled WGS sequence"/>
</dbReference>
<accession>A0AAE0NR70</accession>
<keyword evidence="2" id="KW-1185">Reference proteome</keyword>
<dbReference type="Gene3D" id="1.25.40.10">
    <property type="entry name" value="Tetratricopeptide repeat domain"/>
    <property type="match status" value="1"/>
</dbReference>
<proteinExistence type="predicted"/>
<name>A0AAE0NR70_9PEZI</name>
<comment type="caution">
    <text evidence="1">The sequence shown here is derived from an EMBL/GenBank/DDBJ whole genome shotgun (WGS) entry which is preliminary data.</text>
</comment>
<evidence type="ECO:0000313" key="2">
    <source>
        <dbReference type="Proteomes" id="UP001285441"/>
    </source>
</evidence>
<dbReference type="AlphaFoldDB" id="A0AAE0NR70"/>
<sequence>MYGPRAQNLLALLADHIQRGVRPCRTDIIESLIAASRAKTPGIDSREKLINLAWMLLGQHACPQLQIDVAHQRSVLMRLRGDIRGSARIIQDLLSQAPPAALAHILGPLHVSQAKNYAYNFRFSEAHSEAKKYTPTHLPEGQPDLLWDHIYGVGRILRGEGRFEEARRCFELCRNAPALAESRRLLIQSATADLYCELDYQQSQRYCMGALESTPSMSLLLLARDWLTVEVQALHPSSRLCSKGLRRVLLSLVEIQIRLGCYDEARYRISQVLGIYDSLAAPDIVDRLGHVRALIASARISSLEDAEIVWSDALRWNRLYNPLEEDVFTCGVIYMYMCLVRHKLGNISGSRECLEKAQQVFKREKRQFLIPGVGTYLVNFVVNEVQTIAGWTCGV</sequence>
<reference evidence="1" key="1">
    <citation type="journal article" date="2023" name="Mol. Phylogenet. Evol.">
        <title>Genome-scale phylogeny and comparative genomics of the fungal order Sordariales.</title>
        <authorList>
            <person name="Hensen N."/>
            <person name="Bonometti L."/>
            <person name="Westerberg I."/>
            <person name="Brannstrom I.O."/>
            <person name="Guillou S."/>
            <person name="Cros-Aarteil S."/>
            <person name="Calhoun S."/>
            <person name="Haridas S."/>
            <person name="Kuo A."/>
            <person name="Mondo S."/>
            <person name="Pangilinan J."/>
            <person name="Riley R."/>
            <person name="LaButti K."/>
            <person name="Andreopoulos B."/>
            <person name="Lipzen A."/>
            <person name="Chen C."/>
            <person name="Yan M."/>
            <person name="Daum C."/>
            <person name="Ng V."/>
            <person name="Clum A."/>
            <person name="Steindorff A."/>
            <person name="Ohm R.A."/>
            <person name="Martin F."/>
            <person name="Silar P."/>
            <person name="Natvig D.O."/>
            <person name="Lalanne C."/>
            <person name="Gautier V."/>
            <person name="Ament-Velasquez S.L."/>
            <person name="Kruys A."/>
            <person name="Hutchinson M.I."/>
            <person name="Powell A.J."/>
            <person name="Barry K."/>
            <person name="Miller A.N."/>
            <person name="Grigoriev I.V."/>
            <person name="Debuchy R."/>
            <person name="Gladieux P."/>
            <person name="Hiltunen Thoren M."/>
            <person name="Johannesson H."/>
        </authorList>
    </citation>
    <scope>NUCLEOTIDE SEQUENCE</scope>
    <source>
        <strain evidence="1">CBS 232.78</strain>
    </source>
</reference>
<reference evidence="1" key="2">
    <citation type="submission" date="2023-06" db="EMBL/GenBank/DDBJ databases">
        <authorList>
            <consortium name="Lawrence Berkeley National Laboratory"/>
            <person name="Haridas S."/>
            <person name="Hensen N."/>
            <person name="Bonometti L."/>
            <person name="Westerberg I."/>
            <person name="Brannstrom I.O."/>
            <person name="Guillou S."/>
            <person name="Cros-Aarteil S."/>
            <person name="Calhoun S."/>
            <person name="Kuo A."/>
            <person name="Mondo S."/>
            <person name="Pangilinan J."/>
            <person name="Riley R."/>
            <person name="LaButti K."/>
            <person name="Andreopoulos B."/>
            <person name="Lipzen A."/>
            <person name="Chen C."/>
            <person name="Yanf M."/>
            <person name="Daum C."/>
            <person name="Ng V."/>
            <person name="Clum A."/>
            <person name="Steindorff A."/>
            <person name="Ohm R."/>
            <person name="Martin F."/>
            <person name="Silar P."/>
            <person name="Natvig D."/>
            <person name="Lalanne C."/>
            <person name="Gautier V."/>
            <person name="Ament-velasquez S.L."/>
            <person name="Kruys A."/>
            <person name="Hutchinson M.I."/>
            <person name="Powell A.J."/>
            <person name="Barry K."/>
            <person name="Miller A.N."/>
            <person name="Grigoriev I.V."/>
            <person name="Debuchy R."/>
            <person name="Gladieux P."/>
            <person name="Thoren M.H."/>
            <person name="Johannesson H."/>
        </authorList>
    </citation>
    <scope>NUCLEOTIDE SEQUENCE</scope>
    <source>
        <strain evidence="1">CBS 232.78</strain>
    </source>
</reference>